<feature type="compositionally biased region" description="Basic and acidic residues" evidence="1">
    <location>
        <begin position="1"/>
        <end position="48"/>
    </location>
</feature>
<sequence length="90" mass="10457">MEKTETLEEMRTTEKMETLKERKWKKMERNGRRQVESQETQDDVKTKPDLSTTAREQQRGRVNADNPGTGQLARSTAEVDKGRMGGTWEK</sequence>
<gene>
    <name evidence="2" type="ORF">NDU88_005785</name>
</gene>
<evidence type="ECO:0000313" key="2">
    <source>
        <dbReference type="EMBL" id="KAJ1139412.1"/>
    </source>
</evidence>
<organism evidence="2 3">
    <name type="scientific">Pleurodeles waltl</name>
    <name type="common">Iberian ribbed newt</name>
    <dbReference type="NCBI Taxonomy" id="8319"/>
    <lineage>
        <taxon>Eukaryota</taxon>
        <taxon>Metazoa</taxon>
        <taxon>Chordata</taxon>
        <taxon>Craniata</taxon>
        <taxon>Vertebrata</taxon>
        <taxon>Euteleostomi</taxon>
        <taxon>Amphibia</taxon>
        <taxon>Batrachia</taxon>
        <taxon>Caudata</taxon>
        <taxon>Salamandroidea</taxon>
        <taxon>Salamandridae</taxon>
        <taxon>Pleurodelinae</taxon>
        <taxon>Pleurodeles</taxon>
    </lineage>
</organism>
<accession>A0AAV7QJ91</accession>
<evidence type="ECO:0000313" key="3">
    <source>
        <dbReference type="Proteomes" id="UP001066276"/>
    </source>
</evidence>
<protein>
    <submittedName>
        <fullName evidence="2">Uncharacterized protein</fullName>
    </submittedName>
</protein>
<proteinExistence type="predicted"/>
<dbReference type="EMBL" id="JANPWB010000010">
    <property type="protein sequence ID" value="KAJ1139412.1"/>
    <property type="molecule type" value="Genomic_DNA"/>
</dbReference>
<comment type="caution">
    <text evidence="2">The sequence shown here is derived from an EMBL/GenBank/DDBJ whole genome shotgun (WGS) entry which is preliminary data.</text>
</comment>
<feature type="region of interest" description="Disordered" evidence="1">
    <location>
        <begin position="1"/>
        <end position="90"/>
    </location>
</feature>
<dbReference type="Proteomes" id="UP001066276">
    <property type="component" value="Chromosome 6"/>
</dbReference>
<name>A0AAV7QJ91_PLEWA</name>
<reference evidence="2" key="1">
    <citation type="journal article" date="2022" name="bioRxiv">
        <title>Sequencing and chromosome-scale assembly of the giantPleurodeles waltlgenome.</title>
        <authorList>
            <person name="Brown T."/>
            <person name="Elewa A."/>
            <person name="Iarovenko S."/>
            <person name="Subramanian E."/>
            <person name="Araus A.J."/>
            <person name="Petzold A."/>
            <person name="Susuki M."/>
            <person name="Suzuki K.-i.T."/>
            <person name="Hayashi T."/>
            <person name="Toyoda A."/>
            <person name="Oliveira C."/>
            <person name="Osipova E."/>
            <person name="Leigh N.D."/>
            <person name="Simon A."/>
            <person name="Yun M.H."/>
        </authorList>
    </citation>
    <scope>NUCLEOTIDE SEQUENCE</scope>
    <source>
        <strain evidence="2">20211129_DDA</strain>
        <tissue evidence="2">Liver</tissue>
    </source>
</reference>
<feature type="compositionally biased region" description="Basic and acidic residues" evidence="1">
    <location>
        <begin position="77"/>
        <end position="90"/>
    </location>
</feature>
<dbReference type="AlphaFoldDB" id="A0AAV7QJ91"/>
<evidence type="ECO:0000256" key="1">
    <source>
        <dbReference type="SAM" id="MobiDB-lite"/>
    </source>
</evidence>
<keyword evidence="3" id="KW-1185">Reference proteome</keyword>